<dbReference type="Pfam" id="PF05050">
    <property type="entry name" value="Methyltransf_21"/>
    <property type="match status" value="1"/>
</dbReference>
<evidence type="ECO:0000256" key="1">
    <source>
        <dbReference type="SAM" id="Phobius"/>
    </source>
</evidence>
<dbReference type="GO" id="GO:0005886">
    <property type="term" value="C:plasma membrane"/>
    <property type="evidence" value="ECO:0007669"/>
    <property type="project" value="TreeGrafter"/>
</dbReference>
<sequence length="378" mass="42912">MGRLFKRCSVTMLIKRFMLSFIPGIIIYELINEYKGLLLHEDSPTELAAPILKNGSLATLEPPLDTPRPPHMDIVEVKPRQKTHIQDHVIFGADDIHDIKHGGIDSEDPKLLGYIRRHIHGPSQRELNITDQYRNDFSQIEQSVFVDFALGYRKGGFFVDCGAGDGELFSNTLFFERDREWSGLLIEPNADDFSTLLHKRRKAFSLNACVSPSKHSSVEVFRKASGFISGLRGYVDELHSGIDFAGNWWYQGETTVQCYPLYSILLALDRDHIDYLSLDVEGPEVEILDTIPFDKLRIDVITVEYRAKGQQSDLLSRSLEKLGRIREVIGKTGLYDEIGILPPLKVFNRNQAMQSQGALEKTGLDVVFRRSDLRETDA</sequence>
<evidence type="ECO:0000313" key="5">
    <source>
        <dbReference type="Proteomes" id="UP000014760"/>
    </source>
</evidence>
<organism evidence="3">
    <name type="scientific">Capitella teleta</name>
    <name type="common">Polychaete worm</name>
    <dbReference type="NCBI Taxonomy" id="283909"/>
    <lineage>
        <taxon>Eukaryota</taxon>
        <taxon>Metazoa</taxon>
        <taxon>Spiralia</taxon>
        <taxon>Lophotrochozoa</taxon>
        <taxon>Annelida</taxon>
        <taxon>Polychaeta</taxon>
        <taxon>Sedentaria</taxon>
        <taxon>Scolecida</taxon>
        <taxon>Capitellidae</taxon>
        <taxon>Capitella</taxon>
    </lineage>
</organism>
<evidence type="ECO:0000259" key="2">
    <source>
        <dbReference type="Pfam" id="PF05050"/>
    </source>
</evidence>
<dbReference type="AlphaFoldDB" id="R7TCL6"/>
<reference evidence="3 5" key="2">
    <citation type="journal article" date="2013" name="Nature">
        <title>Insights into bilaterian evolution from three spiralian genomes.</title>
        <authorList>
            <person name="Simakov O."/>
            <person name="Marletaz F."/>
            <person name="Cho S.J."/>
            <person name="Edsinger-Gonzales E."/>
            <person name="Havlak P."/>
            <person name="Hellsten U."/>
            <person name="Kuo D.H."/>
            <person name="Larsson T."/>
            <person name="Lv J."/>
            <person name="Arendt D."/>
            <person name="Savage R."/>
            <person name="Osoegawa K."/>
            <person name="de Jong P."/>
            <person name="Grimwood J."/>
            <person name="Chapman J.A."/>
            <person name="Shapiro H."/>
            <person name="Aerts A."/>
            <person name="Otillar R.P."/>
            <person name="Terry A.Y."/>
            <person name="Boore J.L."/>
            <person name="Grigoriev I.V."/>
            <person name="Lindberg D.R."/>
            <person name="Seaver E.C."/>
            <person name="Weisblat D.A."/>
            <person name="Putnam N.H."/>
            <person name="Rokhsar D.S."/>
        </authorList>
    </citation>
    <scope>NUCLEOTIDE SEQUENCE</scope>
    <source>
        <strain evidence="3 5">I ESC-2004</strain>
    </source>
</reference>
<gene>
    <name evidence="3" type="ORF">CAPTEDRAFT_205199</name>
</gene>
<dbReference type="GO" id="GO:0031902">
    <property type="term" value="C:late endosome membrane"/>
    <property type="evidence" value="ECO:0007669"/>
    <property type="project" value="TreeGrafter"/>
</dbReference>
<dbReference type="SUPFAM" id="SSF53335">
    <property type="entry name" value="S-adenosyl-L-methionine-dependent methyltransferases"/>
    <property type="match status" value="1"/>
</dbReference>
<keyword evidence="1" id="KW-0812">Transmembrane</keyword>
<dbReference type="PANTHER" id="PTHR34009:SF2">
    <property type="entry name" value="PROTEIN STAR"/>
    <property type="match status" value="1"/>
</dbReference>
<dbReference type="HOGENOM" id="CLU_732051_0_0_1"/>
<dbReference type="Proteomes" id="UP000014760">
    <property type="component" value="Unassembled WGS sequence"/>
</dbReference>
<dbReference type="InterPro" id="IPR006342">
    <property type="entry name" value="FkbM_mtfrase"/>
</dbReference>
<accession>R7TCL6</accession>
<dbReference type="GO" id="GO:0016197">
    <property type="term" value="P:endosomal transport"/>
    <property type="evidence" value="ECO:0007669"/>
    <property type="project" value="TreeGrafter"/>
</dbReference>
<name>R7TCL6_CAPTE</name>
<dbReference type="EnsemblMetazoa" id="CapteT205199">
    <property type="protein sequence ID" value="CapteP205199"/>
    <property type="gene ID" value="CapteG205199"/>
</dbReference>
<dbReference type="GO" id="GO:0005789">
    <property type="term" value="C:endoplasmic reticulum membrane"/>
    <property type="evidence" value="ECO:0007669"/>
    <property type="project" value="TreeGrafter"/>
</dbReference>
<protein>
    <recommendedName>
        <fullName evidence="2">Methyltransferase FkbM domain-containing protein</fullName>
    </recommendedName>
</protein>
<dbReference type="Gene3D" id="3.40.50.150">
    <property type="entry name" value="Vaccinia Virus protein VP39"/>
    <property type="match status" value="1"/>
</dbReference>
<evidence type="ECO:0000313" key="4">
    <source>
        <dbReference type="EnsemblMetazoa" id="CapteP205199"/>
    </source>
</evidence>
<dbReference type="EMBL" id="KB311668">
    <property type="protein sequence ID" value="ELT88811.1"/>
    <property type="molecule type" value="Genomic_DNA"/>
</dbReference>
<feature type="domain" description="Methyltransferase FkbM" evidence="2">
    <location>
        <begin position="160"/>
        <end position="307"/>
    </location>
</feature>
<dbReference type="InterPro" id="IPR029063">
    <property type="entry name" value="SAM-dependent_MTases_sf"/>
</dbReference>
<reference evidence="4" key="3">
    <citation type="submission" date="2015-06" db="UniProtKB">
        <authorList>
            <consortium name="EnsemblMetazoa"/>
        </authorList>
    </citation>
    <scope>IDENTIFICATION</scope>
</reference>
<proteinExistence type="predicted"/>
<keyword evidence="1" id="KW-0472">Membrane</keyword>
<dbReference type="PANTHER" id="PTHR34009">
    <property type="entry name" value="PROTEIN STAR"/>
    <property type="match status" value="1"/>
</dbReference>
<dbReference type="GO" id="GO:0005794">
    <property type="term" value="C:Golgi apparatus"/>
    <property type="evidence" value="ECO:0007669"/>
    <property type="project" value="TreeGrafter"/>
</dbReference>
<reference evidence="5" key="1">
    <citation type="submission" date="2012-12" db="EMBL/GenBank/DDBJ databases">
        <authorList>
            <person name="Hellsten U."/>
            <person name="Grimwood J."/>
            <person name="Chapman J.A."/>
            <person name="Shapiro H."/>
            <person name="Aerts A."/>
            <person name="Otillar R.P."/>
            <person name="Terry A.Y."/>
            <person name="Boore J.L."/>
            <person name="Simakov O."/>
            <person name="Marletaz F."/>
            <person name="Cho S.-J."/>
            <person name="Edsinger-Gonzales E."/>
            <person name="Havlak P."/>
            <person name="Kuo D.-H."/>
            <person name="Larsson T."/>
            <person name="Lv J."/>
            <person name="Arendt D."/>
            <person name="Savage R."/>
            <person name="Osoegawa K."/>
            <person name="de Jong P."/>
            <person name="Lindberg D.R."/>
            <person name="Seaver E.C."/>
            <person name="Weisblat D.A."/>
            <person name="Putnam N.H."/>
            <person name="Grigoriev I.V."/>
            <person name="Rokhsar D.S."/>
        </authorList>
    </citation>
    <scope>NUCLEOTIDE SEQUENCE</scope>
    <source>
        <strain evidence="5">I ESC-2004</strain>
    </source>
</reference>
<dbReference type="EMBL" id="AMQN01015158">
    <property type="status" value="NOT_ANNOTATED_CDS"/>
    <property type="molecule type" value="Genomic_DNA"/>
</dbReference>
<dbReference type="OMA" id="KREGEWA"/>
<dbReference type="OrthoDB" id="6352234at2759"/>
<feature type="transmembrane region" description="Helical" evidence="1">
    <location>
        <begin position="12"/>
        <end position="31"/>
    </location>
</feature>
<evidence type="ECO:0000313" key="3">
    <source>
        <dbReference type="EMBL" id="ELT88811.1"/>
    </source>
</evidence>
<dbReference type="GO" id="GO:0006888">
    <property type="term" value="P:endoplasmic reticulum to Golgi vesicle-mediated transport"/>
    <property type="evidence" value="ECO:0007669"/>
    <property type="project" value="TreeGrafter"/>
</dbReference>
<dbReference type="InterPro" id="IPR053202">
    <property type="entry name" value="EGF_Rcpt_Signaling_Reg"/>
</dbReference>
<keyword evidence="5" id="KW-1185">Reference proteome</keyword>
<keyword evidence="1" id="KW-1133">Transmembrane helix</keyword>